<dbReference type="Pfam" id="PF00271">
    <property type="entry name" value="Helicase_C"/>
    <property type="match status" value="1"/>
</dbReference>
<dbReference type="SUPFAM" id="SSF52540">
    <property type="entry name" value="P-loop containing nucleoside triphosphate hydrolases"/>
    <property type="match status" value="1"/>
</dbReference>
<name>A0AAJ6QPE4_9ACAR</name>
<dbReference type="Proteomes" id="UP000694867">
    <property type="component" value="Unplaced"/>
</dbReference>
<gene>
    <name evidence="15" type="primary">LOC100899635</name>
</gene>
<keyword evidence="14" id="KW-1185">Reference proteome</keyword>
<feature type="region of interest" description="Disordered" evidence="11">
    <location>
        <begin position="671"/>
        <end position="812"/>
    </location>
</feature>
<keyword evidence="3 10" id="KW-0547">Nucleotide-binding</keyword>
<evidence type="ECO:0000259" key="12">
    <source>
        <dbReference type="PROSITE" id="PS51192"/>
    </source>
</evidence>
<dbReference type="PANTHER" id="PTHR13710">
    <property type="entry name" value="DNA HELICASE RECQ FAMILY MEMBER"/>
    <property type="match status" value="1"/>
</dbReference>
<dbReference type="GO" id="GO:0016787">
    <property type="term" value="F:hydrolase activity"/>
    <property type="evidence" value="ECO:0007669"/>
    <property type="project" value="UniProtKB-KW"/>
</dbReference>
<dbReference type="SMART" id="SM00490">
    <property type="entry name" value="HELICc"/>
    <property type="match status" value="1"/>
</dbReference>
<evidence type="ECO:0000256" key="3">
    <source>
        <dbReference type="ARBA" id="ARBA00022741"/>
    </source>
</evidence>
<evidence type="ECO:0000256" key="4">
    <source>
        <dbReference type="ARBA" id="ARBA00022801"/>
    </source>
</evidence>
<dbReference type="InterPro" id="IPR013257">
    <property type="entry name" value="SRI"/>
</dbReference>
<feature type="region of interest" description="Disordered" evidence="11">
    <location>
        <begin position="496"/>
        <end position="515"/>
    </location>
</feature>
<evidence type="ECO:0000256" key="9">
    <source>
        <dbReference type="ARBA" id="ARBA00049360"/>
    </source>
</evidence>
<dbReference type="GO" id="GO:0005634">
    <property type="term" value="C:nucleus"/>
    <property type="evidence" value="ECO:0007669"/>
    <property type="project" value="UniProtKB-SubCell"/>
</dbReference>
<keyword evidence="7 10" id="KW-0539">Nucleus</keyword>
<evidence type="ECO:0000256" key="10">
    <source>
        <dbReference type="RuleBase" id="RU364117"/>
    </source>
</evidence>
<dbReference type="GO" id="GO:0005694">
    <property type="term" value="C:chromosome"/>
    <property type="evidence" value="ECO:0007669"/>
    <property type="project" value="InterPro"/>
</dbReference>
<dbReference type="InterPro" id="IPR001650">
    <property type="entry name" value="Helicase_C-like"/>
</dbReference>
<evidence type="ECO:0000313" key="15">
    <source>
        <dbReference type="RefSeq" id="XP_003739707.1"/>
    </source>
</evidence>
<dbReference type="CDD" id="cd18794">
    <property type="entry name" value="SF2_C_RecQ"/>
    <property type="match status" value="1"/>
</dbReference>
<dbReference type="EC" id="5.6.2.4" evidence="10"/>
<evidence type="ECO:0000256" key="2">
    <source>
        <dbReference type="ARBA" id="ARBA00005446"/>
    </source>
</evidence>
<organism evidence="14 15">
    <name type="scientific">Galendromus occidentalis</name>
    <name type="common">western predatory mite</name>
    <dbReference type="NCBI Taxonomy" id="34638"/>
    <lineage>
        <taxon>Eukaryota</taxon>
        <taxon>Metazoa</taxon>
        <taxon>Ecdysozoa</taxon>
        <taxon>Arthropoda</taxon>
        <taxon>Chelicerata</taxon>
        <taxon>Arachnida</taxon>
        <taxon>Acari</taxon>
        <taxon>Parasitiformes</taxon>
        <taxon>Mesostigmata</taxon>
        <taxon>Gamasina</taxon>
        <taxon>Phytoseioidea</taxon>
        <taxon>Phytoseiidae</taxon>
        <taxon>Typhlodrominae</taxon>
        <taxon>Galendromus</taxon>
    </lineage>
</organism>
<dbReference type="SMART" id="SM00487">
    <property type="entry name" value="DEXDc"/>
    <property type="match status" value="1"/>
</dbReference>
<proteinExistence type="inferred from homology"/>
<feature type="domain" description="Helicase ATP-binding" evidence="12">
    <location>
        <begin position="28"/>
        <end position="203"/>
    </location>
</feature>
<dbReference type="PROSITE" id="PS51192">
    <property type="entry name" value="HELICASE_ATP_BIND_1"/>
    <property type="match status" value="1"/>
</dbReference>
<dbReference type="GO" id="GO:0003676">
    <property type="term" value="F:nucleic acid binding"/>
    <property type="evidence" value="ECO:0007669"/>
    <property type="project" value="InterPro"/>
</dbReference>
<comment type="catalytic activity">
    <reaction evidence="8 10">
        <text>Couples ATP hydrolysis with the unwinding of duplex DNA by translocating in the 3'-5' direction.</text>
        <dbReference type="EC" id="5.6.2.4"/>
    </reaction>
</comment>
<keyword evidence="5 10" id="KW-0347">Helicase</keyword>
<dbReference type="InterPro" id="IPR004589">
    <property type="entry name" value="DNA_helicase_ATP-dep_RecQ"/>
</dbReference>
<dbReference type="PANTHER" id="PTHR13710:SF152">
    <property type="entry name" value="ATP-DEPENDENT DNA HELICASE Q5"/>
    <property type="match status" value="1"/>
</dbReference>
<feature type="domain" description="Helicase C-terminal" evidence="13">
    <location>
        <begin position="235"/>
        <end position="394"/>
    </location>
</feature>
<dbReference type="Gene3D" id="3.40.50.300">
    <property type="entry name" value="P-loop containing nucleotide triphosphate hydrolases"/>
    <property type="match status" value="2"/>
</dbReference>
<dbReference type="PROSITE" id="PS51194">
    <property type="entry name" value="HELICASE_CTER"/>
    <property type="match status" value="1"/>
</dbReference>
<dbReference type="GO" id="GO:0005524">
    <property type="term" value="F:ATP binding"/>
    <property type="evidence" value="ECO:0007669"/>
    <property type="project" value="UniProtKB-KW"/>
</dbReference>
<evidence type="ECO:0000256" key="1">
    <source>
        <dbReference type="ARBA" id="ARBA00004123"/>
    </source>
</evidence>
<reference evidence="15" key="1">
    <citation type="submission" date="2025-08" db="UniProtKB">
        <authorList>
            <consortium name="RefSeq"/>
        </authorList>
    </citation>
    <scope>IDENTIFICATION</scope>
</reference>
<evidence type="ECO:0000259" key="13">
    <source>
        <dbReference type="PROSITE" id="PS51194"/>
    </source>
</evidence>
<dbReference type="Pfam" id="PF08236">
    <property type="entry name" value="SRI"/>
    <property type="match status" value="1"/>
</dbReference>
<evidence type="ECO:0000256" key="5">
    <source>
        <dbReference type="ARBA" id="ARBA00022806"/>
    </source>
</evidence>
<dbReference type="RefSeq" id="XP_003739707.1">
    <property type="nucleotide sequence ID" value="XM_003739659.2"/>
</dbReference>
<dbReference type="GO" id="GO:0005737">
    <property type="term" value="C:cytoplasm"/>
    <property type="evidence" value="ECO:0007669"/>
    <property type="project" value="TreeGrafter"/>
</dbReference>
<evidence type="ECO:0000256" key="6">
    <source>
        <dbReference type="ARBA" id="ARBA00022840"/>
    </source>
</evidence>
<evidence type="ECO:0000256" key="8">
    <source>
        <dbReference type="ARBA" id="ARBA00034617"/>
    </source>
</evidence>
<evidence type="ECO:0000256" key="11">
    <source>
        <dbReference type="SAM" id="MobiDB-lite"/>
    </source>
</evidence>
<dbReference type="GO" id="GO:0043138">
    <property type="term" value="F:3'-5' DNA helicase activity"/>
    <property type="evidence" value="ECO:0007669"/>
    <property type="project" value="UniProtKB-EC"/>
</dbReference>
<dbReference type="AlphaFoldDB" id="A0AAJ6QPE4"/>
<dbReference type="NCBIfam" id="TIGR00614">
    <property type="entry name" value="recQ_fam"/>
    <property type="match status" value="1"/>
</dbReference>
<accession>A0AAJ6QPE4</accession>
<sequence>MSEKLRDVLKKSFGYENFRCDEQRKAAQEIYDGKRDVFVSMPTGAGKSLCFQLPCAADSAGVTVVVTPLLALMENQIIHARSFKIVTETINSTMSAVDKRRVRGDLMSMSPKTQLLYVTPEQIATEGFLEIARALDRLKLLKRFVVDEAHCVLEWGHDFRPDYMKLGRARTEFPQVPWAALTATASKKDEEGIIDALKLRNVFKIRTSSFRKNLFYDVYYRETLHGEEFAHLAGFISDALGKGWEDEKPEKRGCGIVYCRTRQDCHDVASELQKLGVTSGAYHAGLRPAERTEVQEGWMKGKYSTIAATISFGMGIDKATVRFVAHWSPSKSLKSFYQESGRAGRDGKPARCRVYYSLKDKRSISFLIQMEANKSKSERKKKHSEIAMKEFDSVVSMFEANSCRHKVLCSEFGDKIPECKTQCDSCTNPKDVDKRLGLFRAQQLSTTSYKFSQEDYDDLYGGGRKGGAGGVDGEEYGKSVRDKMEKEAKKELEKTIQQQFQLRKSGPGRASDPKSREIPIDCAIHEPKCNAIPEVSNQTRQAYALKLRKELWENYSTHSGRCLNAVSMERKFVNEVASELELETFKTKKNNIMYKREMVKLHKNLKSATQAGELFEELEKRRAADVRMKKENPSKKSIFDHIQDMKHSKNPIVIDSASSDDDDQVLIIDNDDNQSQGKFLSPAPGLDSPKDHPHQNESPPPTRSPPRDSDDEKTISIPEWKPSPTLQESKKPKVKYFFESTKPENEGTKKEVEESKPTTRLGSGFVTGLQLMKQKERDDEVSNERKLPTKRPPPEQATVSAKRKHLPAEADKKKLQKAAEIVNRLLYPEYKSNRISKEEFKSICRDVSHRMVSKGNFDEKTVKAEIRKSLLNRECI</sequence>
<dbReference type="InterPro" id="IPR011545">
    <property type="entry name" value="DEAD/DEAH_box_helicase_dom"/>
</dbReference>
<evidence type="ECO:0000256" key="7">
    <source>
        <dbReference type="ARBA" id="ARBA00023242"/>
    </source>
</evidence>
<dbReference type="InterPro" id="IPR014001">
    <property type="entry name" value="Helicase_ATP-bd"/>
</dbReference>
<comment type="subcellular location">
    <subcellularLocation>
        <location evidence="1 10">Nucleus</location>
    </subcellularLocation>
</comment>
<dbReference type="KEGG" id="goe:100899635"/>
<dbReference type="Pfam" id="PF16124">
    <property type="entry name" value="RecQ_Zn_bind"/>
    <property type="match status" value="1"/>
</dbReference>
<feature type="compositionally biased region" description="Basic and acidic residues" evidence="11">
    <location>
        <begin position="773"/>
        <end position="787"/>
    </location>
</feature>
<evidence type="ECO:0000313" key="14">
    <source>
        <dbReference type="Proteomes" id="UP000694867"/>
    </source>
</evidence>
<comment type="catalytic activity">
    <reaction evidence="9 10">
        <text>ATP + H2O = ADP + phosphate + H(+)</text>
        <dbReference type="Rhea" id="RHEA:13065"/>
        <dbReference type="ChEBI" id="CHEBI:15377"/>
        <dbReference type="ChEBI" id="CHEBI:15378"/>
        <dbReference type="ChEBI" id="CHEBI:30616"/>
        <dbReference type="ChEBI" id="CHEBI:43474"/>
        <dbReference type="ChEBI" id="CHEBI:456216"/>
    </reaction>
</comment>
<dbReference type="GeneID" id="100899635"/>
<keyword evidence="4 10" id="KW-0378">Hydrolase</keyword>
<dbReference type="GO" id="GO:0006355">
    <property type="term" value="P:regulation of DNA-templated transcription"/>
    <property type="evidence" value="ECO:0007669"/>
    <property type="project" value="InterPro"/>
</dbReference>
<dbReference type="GO" id="GO:0000724">
    <property type="term" value="P:double-strand break repair via homologous recombination"/>
    <property type="evidence" value="ECO:0007669"/>
    <property type="project" value="TreeGrafter"/>
</dbReference>
<protein>
    <recommendedName>
        <fullName evidence="10">ATP-dependent DNA helicase</fullName>
        <ecNumber evidence="10">5.6.2.4</ecNumber>
    </recommendedName>
</protein>
<feature type="compositionally biased region" description="Basic and acidic residues" evidence="11">
    <location>
        <begin position="705"/>
        <end position="714"/>
    </location>
</feature>
<dbReference type="Pfam" id="PF00270">
    <property type="entry name" value="DEAD"/>
    <property type="match status" value="1"/>
</dbReference>
<keyword evidence="6 10" id="KW-0067">ATP-binding</keyword>
<feature type="compositionally biased region" description="Basic and acidic residues" evidence="11">
    <location>
        <begin position="741"/>
        <end position="757"/>
    </location>
</feature>
<dbReference type="GO" id="GO:0009378">
    <property type="term" value="F:four-way junction helicase activity"/>
    <property type="evidence" value="ECO:0007669"/>
    <property type="project" value="TreeGrafter"/>
</dbReference>
<dbReference type="CDD" id="cd17920">
    <property type="entry name" value="DEXHc_RecQ"/>
    <property type="match status" value="1"/>
</dbReference>
<dbReference type="InterPro" id="IPR032284">
    <property type="entry name" value="RecQ_Zn-bd"/>
</dbReference>
<comment type="similarity">
    <text evidence="2 10">Belongs to the helicase family. RecQ subfamily.</text>
</comment>
<dbReference type="CTD" id="39594"/>
<dbReference type="InterPro" id="IPR027417">
    <property type="entry name" value="P-loop_NTPase"/>
</dbReference>